<dbReference type="AlphaFoldDB" id="A0A834IFQ3"/>
<evidence type="ECO:0000259" key="2">
    <source>
        <dbReference type="PROSITE" id="PS51465"/>
    </source>
</evidence>
<organism evidence="3 4">
    <name type="scientific">Rhynchophorus ferrugineus</name>
    <name type="common">Red palm weevil</name>
    <name type="synonym">Curculio ferrugineus</name>
    <dbReference type="NCBI Taxonomy" id="354439"/>
    <lineage>
        <taxon>Eukaryota</taxon>
        <taxon>Metazoa</taxon>
        <taxon>Ecdysozoa</taxon>
        <taxon>Arthropoda</taxon>
        <taxon>Hexapoda</taxon>
        <taxon>Insecta</taxon>
        <taxon>Pterygota</taxon>
        <taxon>Neoptera</taxon>
        <taxon>Endopterygota</taxon>
        <taxon>Coleoptera</taxon>
        <taxon>Polyphaga</taxon>
        <taxon>Cucujiformia</taxon>
        <taxon>Curculionidae</taxon>
        <taxon>Dryophthorinae</taxon>
        <taxon>Rhynchophorus</taxon>
    </lineage>
</organism>
<keyword evidence="4" id="KW-1185">Reference proteome</keyword>
<feature type="domain" description="Kazal-like" evidence="2">
    <location>
        <begin position="154"/>
        <end position="212"/>
    </location>
</feature>
<dbReference type="InterPro" id="IPR002350">
    <property type="entry name" value="Kazal_dom"/>
</dbReference>
<dbReference type="CDD" id="cd00104">
    <property type="entry name" value="KAZAL_FS"/>
    <property type="match status" value="1"/>
</dbReference>
<protein>
    <recommendedName>
        <fullName evidence="2">Kazal-like domain-containing protein</fullName>
    </recommendedName>
</protein>
<evidence type="ECO:0000313" key="4">
    <source>
        <dbReference type="Proteomes" id="UP000625711"/>
    </source>
</evidence>
<evidence type="ECO:0000256" key="1">
    <source>
        <dbReference type="SAM" id="MobiDB-lite"/>
    </source>
</evidence>
<feature type="compositionally biased region" description="Basic and acidic residues" evidence="1">
    <location>
        <begin position="62"/>
        <end position="90"/>
    </location>
</feature>
<name>A0A834IFQ3_RHYFE</name>
<sequence>MYFIFKRYTSKSVNGRREKINSWKRVSLERRQHCVRAISVSPILYQITYSRPYCRRSRSRKTRTDRERQLTIKEGEEKTTSGQGEREREREKKRKKLVENWDTEEGSIVVALSTVVGPPQKTFTANRDVAMHHKTLAVLLFCMLAFAQCAPGGRSFNPTCMMAEVENCDINDDPVCGIDPAGVVQTFENRCMALSESCRRGTLFVEMKPGRC</sequence>
<dbReference type="OrthoDB" id="6614329at2759"/>
<dbReference type="Gene3D" id="3.30.60.30">
    <property type="match status" value="1"/>
</dbReference>
<comment type="caution">
    <text evidence="3">The sequence shown here is derived from an EMBL/GenBank/DDBJ whole genome shotgun (WGS) entry which is preliminary data.</text>
</comment>
<reference evidence="3" key="1">
    <citation type="submission" date="2020-08" db="EMBL/GenBank/DDBJ databases">
        <title>Genome sequencing and assembly of the red palm weevil Rhynchophorus ferrugineus.</title>
        <authorList>
            <person name="Dias G.B."/>
            <person name="Bergman C.M."/>
            <person name="Manee M."/>
        </authorList>
    </citation>
    <scope>NUCLEOTIDE SEQUENCE</scope>
    <source>
        <strain evidence="3">AA-2017</strain>
        <tissue evidence="3">Whole larva</tissue>
    </source>
</reference>
<dbReference type="Proteomes" id="UP000625711">
    <property type="component" value="Unassembled WGS sequence"/>
</dbReference>
<gene>
    <name evidence="3" type="ORF">GWI33_008753</name>
</gene>
<feature type="region of interest" description="Disordered" evidence="1">
    <location>
        <begin position="56"/>
        <end position="93"/>
    </location>
</feature>
<dbReference type="InterPro" id="IPR036058">
    <property type="entry name" value="Kazal_dom_sf"/>
</dbReference>
<accession>A0A834IFQ3</accession>
<dbReference type="EMBL" id="JAACXV010000406">
    <property type="protein sequence ID" value="KAF7278136.1"/>
    <property type="molecule type" value="Genomic_DNA"/>
</dbReference>
<proteinExistence type="predicted"/>
<evidence type="ECO:0000313" key="3">
    <source>
        <dbReference type="EMBL" id="KAF7278136.1"/>
    </source>
</evidence>
<dbReference type="SUPFAM" id="SSF100895">
    <property type="entry name" value="Kazal-type serine protease inhibitors"/>
    <property type="match status" value="1"/>
</dbReference>
<dbReference type="PROSITE" id="PS51465">
    <property type="entry name" value="KAZAL_2"/>
    <property type="match status" value="1"/>
</dbReference>